<feature type="region of interest" description="Disordered" evidence="1">
    <location>
        <begin position="29"/>
        <end position="79"/>
    </location>
</feature>
<dbReference type="Proteomes" id="UP000009234">
    <property type="component" value="Chromosome"/>
</dbReference>
<reference evidence="4 5" key="2">
    <citation type="journal article" date="2012" name="Stand. Genomic Sci.">
        <title>Complete genome sequence of the sulfate-reducing firmicute Desulfotomaculum ruminis type strain (DL(T)).</title>
        <authorList>
            <person name="Spring S."/>
            <person name="Visser M."/>
            <person name="Lu M."/>
            <person name="Copeland A."/>
            <person name="Lapidus A."/>
            <person name="Lucas S."/>
            <person name="Cheng J.F."/>
            <person name="Han C."/>
            <person name="Tapia R."/>
            <person name="Goodwin L.A."/>
            <person name="Pitluck S."/>
            <person name="Ivanova N."/>
            <person name="Land M."/>
            <person name="Hauser L."/>
            <person name="Larimer F."/>
            <person name="Rohde M."/>
            <person name="Goker M."/>
            <person name="Detter J.C."/>
            <person name="Kyrpides N.C."/>
            <person name="Woyke T."/>
            <person name="Schaap P.J."/>
            <person name="Plugge C.M."/>
            <person name="Muyzer G."/>
            <person name="Kuever J."/>
            <person name="Pereira I.A."/>
            <person name="Parshina S.N."/>
            <person name="Bernier-Latmani R."/>
            <person name="Stams A.J."/>
            <person name="Klenk H.P."/>
        </authorList>
    </citation>
    <scope>NUCLEOTIDE SEQUENCE [LARGE SCALE GENOMIC DNA]</scope>
    <source>
        <strain evidence="5">ATCC 23193 / DSM 2154 / NCIB 8452 / DL</strain>
    </source>
</reference>
<reference evidence="5" key="1">
    <citation type="submission" date="2011-05" db="EMBL/GenBank/DDBJ databases">
        <title>Complete sequence of Desulfotomaculum ruminis DSM 2154.</title>
        <authorList>
            <person name="Lucas S."/>
            <person name="Copeland A."/>
            <person name="Lapidus A."/>
            <person name="Cheng J.-F."/>
            <person name="Goodwin L."/>
            <person name="Pitluck S."/>
            <person name="Lu M."/>
            <person name="Detter J.C."/>
            <person name="Han C."/>
            <person name="Tapia R."/>
            <person name="Land M."/>
            <person name="Hauser L."/>
            <person name="Kyrpides N."/>
            <person name="Ivanova N."/>
            <person name="Mikhailova N."/>
            <person name="Pagani I."/>
            <person name="Stams A.J.M."/>
            <person name="Plugge C.M."/>
            <person name="Muyzer G."/>
            <person name="Kuever J."/>
            <person name="Parshina S.N."/>
            <person name="Ivanova A.E."/>
            <person name="Nazina T.N."/>
            <person name="Brambilla E."/>
            <person name="Spring S."/>
            <person name="Klenk H.-P."/>
            <person name="Woyke T."/>
        </authorList>
    </citation>
    <scope>NUCLEOTIDE SEQUENCE [LARGE SCALE GENOMIC DNA]</scope>
    <source>
        <strain evidence="5">ATCC 23193 / DSM 2154 / NCIB 8452 / DL</strain>
    </source>
</reference>
<dbReference type="HOGENOM" id="CLU_1445516_0_0_9"/>
<evidence type="ECO:0000256" key="1">
    <source>
        <dbReference type="SAM" id="MobiDB-lite"/>
    </source>
</evidence>
<keyword evidence="5" id="KW-1185">Reference proteome</keyword>
<keyword evidence="3" id="KW-0732">Signal</keyword>
<feature type="compositionally biased region" description="Polar residues" evidence="1">
    <location>
        <begin position="119"/>
        <end position="133"/>
    </location>
</feature>
<feature type="signal peptide" evidence="3">
    <location>
        <begin position="1"/>
        <end position="23"/>
    </location>
</feature>
<protein>
    <submittedName>
        <fullName evidence="4">Uncharacterized protein</fullName>
    </submittedName>
</protein>
<dbReference type="EMBL" id="CP002780">
    <property type="protein sequence ID" value="AEG59462.1"/>
    <property type="molecule type" value="Genomic_DNA"/>
</dbReference>
<feature type="transmembrane region" description="Helical" evidence="2">
    <location>
        <begin position="159"/>
        <end position="177"/>
    </location>
</feature>
<dbReference type="RefSeq" id="WP_013841233.1">
    <property type="nucleotide sequence ID" value="NC_015589.1"/>
</dbReference>
<dbReference type="AlphaFoldDB" id="F6DN04"/>
<dbReference type="KEGG" id="dru:Desru_1187"/>
<name>F6DN04_DESRL</name>
<evidence type="ECO:0000313" key="4">
    <source>
        <dbReference type="EMBL" id="AEG59462.1"/>
    </source>
</evidence>
<feature type="chain" id="PRO_5003335022" evidence="3">
    <location>
        <begin position="24"/>
        <end position="187"/>
    </location>
</feature>
<evidence type="ECO:0000256" key="2">
    <source>
        <dbReference type="SAM" id="Phobius"/>
    </source>
</evidence>
<keyword evidence="2" id="KW-0472">Membrane</keyword>
<evidence type="ECO:0000313" key="5">
    <source>
        <dbReference type="Proteomes" id="UP000009234"/>
    </source>
</evidence>
<sequence>MKKLISLVLVFCLVFLVASPALAKRSGGFGGGGLAKPKSPPKTTQSSPDKTDAATGSGEKIPYTNLPAGKKTAAGGTAAATGPMAGRSNFSGFSISPFSGNFWMWMFLMNSFGHSQPAAAQTAESGESSGSQAKDSENQEVLYTPGVGEYWAADPFTNTVSTLLLVAVVAVPVWFIWRWRKRMAALR</sequence>
<keyword evidence="2" id="KW-0812">Transmembrane</keyword>
<gene>
    <name evidence="4" type="ordered locus">Desru_1187</name>
</gene>
<feature type="compositionally biased region" description="Low complexity" evidence="1">
    <location>
        <begin position="67"/>
        <end position="79"/>
    </location>
</feature>
<proteinExistence type="predicted"/>
<feature type="region of interest" description="Disordered" evidence="1">
    <location>
        <begin position="119"/>
        <end position="138"/>
    </location>
</feature>
<keyword evidence="2" id="KW-1133">Transmembrane helix</keyword>
<accession>F6DN04</accession>
<evidence type="ECO:0000256" key="3">
    <source>
        <dbReference type="SAM" id="SignalP"/>
    </source>
</evidence>
<organism evidence="4 5">
    <name type="scientific">Desulforamulus ruminis (strain ATCC 23193 / DSM 2154 / NCIMB 8452 / DL)</name>
    <name type="common">Desulfotomaculum ruminis</name>
    <dbReference type="NCBI Taxonomy" id="696281"/>
    <lineage>
        <taxon>Bacteria</taxon>
        <taxon>Bacillati</taxon>
        <taxon>Bacillota</taxon>
        <taxon>Clostridia</taxon>
        <taxon>Eubacteriales</taxon>
        <taxon>Peptococcaceae</taxon>
        <taxon>Desulforamulus</taxon>
    </lineage>
</organism>
<dbReference type="STRING" id="696281.Desru_1187"/>
<dbReference type="OrthoDB" id="9838256at2"/>